<evidence type="ECO:0000313" key="2">
    <source>
        <dbReference type="EMBL" id="THH18160.1"/>
    </source>
</evidence>
<dbReference type="Proteomes" id="UP000310158">
    <property type="component" value="Unassembled WGS sequence"/>
</dbReference>
<keyword evidence="3" id="KW-1185">Reference proteome</keyword>
<dbReference type="AlphaFoldDB" id="A0A4S4M5T2"/>
<keyword evidence="1" id="KW-0732">Signal</keyword>
<sequence length="193" mass="19616">MFSFSKIVTFATLAFGAVVSVSAMPQPGAVTEVKRQSTSLTSILADLNTGLQPLSEQLTRGASGATTAKMNPIITQMTSKVQDAMTEIKALPPQDITSSDATSALSSVFKTALSPAQTLMNTPGVSALALTSAISPLGDLSPLSRHSSVLSGLLLVVAEVVLVVGATLNTLLGGLSGVILSLALNPLILVLGL</sequence>
<evidence type="ECO:0000313" key="3">
    <source>
        <dbReference type="Proteomes" id="UP000310158"/>
    </source>
</evidence>
<dbReference type="OrthoDB" id="3251930at2759"/>
<accession>A0A4S4M5T2</accession>
<reference evidence="2 3" key="1">
    <citation type="submission" date="2019-02" db="EMBL/GenBank/DDBJ databases">
        <title>Genome sequencing of the rare red list fungi Bondarzewia mesenterica.</title>
        <authorList>
            <person name="Buettner E."/>
            <person name="Kellner H."/>
        </authorList>
    </citation>
    <scope>NUCLEOTIDE SEQUENCE [LARGE SCALE GENOMIC DNA]</scope>
    <source>
        <strain evidence="2 3">DSM 108281</strain>
    </source>
</reference>
<feature type="chain" id="PRO_5020506042" evidence="1">
    <location>
        <begin position="24"/>
        <end position="193"/>
    </location>
</feature>
<name>A0A4S4M5T2_9AGAM</name>
<proteinExistence type="predicted"/>
<evidence type="ECO:0000256" key="1">
    <source>
        <dbReference type="SAM" id="SignalP"/>
    </source>
</evidence>
<organism evidence="2 3">
    <name type="scientific">Bondarzewia mesenterica</name>
    <dbReference type="NCBI Taxonomy" id="1095465"/>
    <lineage>
        <taxon>Eukaryota</taxon>
        <taxon>Fungi</taxon>
        <taxon>Dikarya</taxon>
        <taxon>Basidiomycota</taxon>
        <taxon>Agaricomycotina</taxon>
        <taxon>Agaricomycetes</taxon>
        <taxon>Russulales</taxon>
        <taxon>Bondarzewiaceae</taxon>
        <taxon>Bondarzewia</taxon>
    </lineage>
</organism>
<feature type="signal peptide" evidence="1">
    <location>
        <begin position="1"/>
        <end position="23"/>
    </location>
</feature>
<comment type="caution">
    <text evidence="2">The sequence shown here is derived from an EMBL/GenBank/DDBJ whole genome shotgun (WGS) entry which is preliminary data.</text>
</comment>
<gene>
    <name evidence="2" type="ORF">EW146_g2784</name>
</gene>
<dbReference type="EMBL" id="SGPL01000085">
    <property type="protein sequence ID" value="THH18160.1"/>
    <property type="molecule type" value="Genomic_DNA"/>
</dbReference>
<protein>
    <submittedName>
        <fullName evidence="2">Uncharacterized protein</fullName>
    </submittedName>
</protein>